<sequence>MARLNQIAAMPYEALCDAGYLDTDRKQMITARRSVLVEEIGEGEMNAMLSDVQRIHRVFPDAGAKFRTKLPLSRGSEGFDIRQDYILKHFLPAQSLCSIYGPSGSYKSFLAVSWACHIAAGLPWAGKKVTSGAVLYVVGEGGVGVPGV</sequence>
<evidence type="ECO:0000313" key="2">
    <source>
        <dbReference type="Proteomes" id="UP000351155"/>
    </source>
</evidence>
<dbReference type="Proteomes" id="UP000351155">
    <property type="component" value="Unassembled WGS sequence"/>
</dbReference>
<dbReference type="InterPro" id="IPR027417">
    <property type="entry name" value="P-loop_NTPase"/>
</dbReference>
<dbReference type="Pfam" id="PF13481">
    <property type="entry name" value="AAA_25"/>
    <property type="match status" value="1"/>
</dbReference>
<evidence type="ECO:0000313" key="1">
    <source>
        <dbReference type="EMBL" id="VFS08688.1"/>
    </source>
</evidence>
<dbReference type="SUPFAM" id="SSF52540">
    <property type="entry name" value="P-loop containing nucleoside triphosphate hydrolases"/>
    <property type="match status" value="1"/>
</dbReference>
<reference evidence="1 2" key="1">
    <citation type="submission" date="2019-03" db="EMBL/GenBank/DDBJ databases">
        <authorList>
            <consortium name="Pathogen Informatics"/>
        </authorList>
    </citation>
    <scope>NUCLEOTIDE SEQUENCE [LARGE SCALE GENOMIC DNA]</scope>
    <source>
        <strain evidence="1 2">NCTC12126</strain>
    </source>
</reference>
<organism evidence="1 2">
    <name type="scientific">Enterobacter cancerogenus</name>
    <dbReference type="NCBI Taxonomy" id="69218"/>
    <lineage>
        <taxon>Bacteria</taxon>
        <taxon>Pseudomonadati</taxon>
        <taxon>Pseudomonadota</taxon>
        <taxon>Gammaproteobacteria</taxon>
        <taxon>Enterobacterales</taxon>
        <taxon>Enterobacteriaceae</taxon>
        <taxon>Enterobacter</taxon>
        <taxon>Enterobacter cloacae complex</taxon>
    </lineage>
</organism>
<protein>
    <submittedName>
        <fullName evidence="1">Putative DNA primase</fullName>
    </submittedName>
</protein>
<dbReference type="Gene3D" id="3.40.50.300">
    <property type="entry name" value="P-loop containing nucleotide triphosphate hydrolases"/>
    <property type="match status" value="1"/>
</dbReference>
<gene>
    <name evidence="1" type="ORF">NCTC12126_00313</name>
</gene>
<proteinExistence type="predicted"/>
<accession>A0A484W9J1</accession>
<dbReference type="EMBL" id="CAADIW010000003">
    <property type="protein sequence ID" value="VFS08688.1"/>
    <property type="molecule type" value="Genomic_DNA"/>
</dbReference>
<name>A0A484W9J1_9ENTR</name>
<dbReference type="AlphaFoldDB" id="A0A484W9J1"/>